<evidence type="ECO:0000256" key="3">
    <source>
        <dbReference type="ARBA" id="ARBA00022692"/>
    </source>
</evidence>
<dbReference type="Gene3D" id="1.20.1250.20">
    <property type="entry name" value="MFS general substrate transporter like domains"/>
    <property type="match status" value="1"/>
</dbReference>
<dbReference type="GO" id="GO:0016020">
    <property type="term" value="C:membrane"/>
    <property type="evidence" value="ECO:0007669"/>
    <property type="project" value="UniProtKB-SubCell"/>
</dbReference>
<evidence type="ECO:0000256" key="2">
    <source>
        <dbReference type="ARBA" id="ARBA00005982"/>
    </source>
</evidence>
<dbReference type="InterPro" id="IPR000109">
    <property type="entry name" value="POT_fam"/>
</dbReference>
<dbReference type="Proteomes" id="UP000828251">
    <property type="component" value="Unassembled WGS sequence"/>
</dbReference>
<dbReference type="AlphaFoldDB" id="A0A9D4ACH7"/>
<dbReference type="Pfam" id="PF00854">
    <property type="entry name" value="PTR2"/>
    <property type="match status" value="1"/>
</dbReference>
<evidence type="ECO:0000256" key="5">
    <source>
        <dbReference type="ARBA" id="ARBA00023136"/>
    </source>
</evidence>
<evidence type="ECO:0000256" key="4">
    <source>
        <dbReference type="ARBA" id="ARBA00022989"/>
    </source>
</evidence>
<comment type="similarity">
    <text evidence="2">Belongs to the major facilitator superfamily. Proton-dependent oligopeptide transporter (POT/PTR) (TC 2.A.17) family.</text>
</comment>
<keyword evidence="3 6" id="KW-0812">Transmembrane</keyword>
<dbReference type="PANTHER" id="PTHR11654">
    <property type="entry name" value="OLIGOPEPTIDE TRANSPORTER-RELATED"/>
    <property type="match status" value="1"/>
</dbReference>
<dbReference type="InterPro" id="IPR036259">
    <property type="entry name" value="MFS_trans_sf"/>
</dbReference>
<keyword evidence="4 6" id="KW-1133">Transmembrane helix</keyword>
<feature type="transmembrane region" description="Helical" evidence="6">
    <location>
        <begin position="37"/>
        <end position="55"/>
    </location>
</feature>
<dbReference type="EMBL" id="JAIQCV010000004">
    <property type="protein sequence ID" value="KAH1106381.1"/>
    <property type="molecule type" value="Genomic_DNA"/>
</dbReference>
<feature type="transmembrane region" description="Helical" evidence="6">
    <location>
        <begin position="12"/>
        <end position="30"/>
    </location>
</feature>
<evidence type="ECO:0000256" key="6">
    <source>
        <dbReference type="SAM" id="Phobius"/>
    </source>
</evidence>
<evidence type="ECO:0000313" key="8">
    <source>
        <dbReference type="Proteomes" id="UP000828251"/>
    </source>
</evidence>
<gene>
    <name evidence="7" type="ORF">J1N35_010149</name>
</gene>
<keyword evidence="5 6" id="KW-0472">Membrane</keyword>
<protein>
    <submittedName>
        <fullName evidence="7">Uncharacterized protein</fullName>
    </submittedName>
</protein>
<accession>A0A9D4ACH7</accession>
<name>A0A9D4ACH7_9ROSI</name>
<proteinExistence type="inferred from homology"/>
<reference evidence="7 8" key="1">
    <citation type="journal article" date="2021" name="Plant Biotechnol. J.">
        <title>Multi-omics assisted identification of the key and species-specific regulatory components of drought-tolerant mechanisms in Gossypium stocksii.</title>
        <authorList>
            <person name="Yu D."/>
            <person name="Ke L."/>
            <person name="Zhang D."/>
            <person name="Wu Y."/>
            <person name="Sun Y."/>
            <person name="Mei J."/>
            <person name="Sun J."/>
            <person name="Sun Y."/>
        </authorList>
    </citation>
    <scope>NUCLEOTIDE SEQUENCE [LARGE SCALE GENOMIC DNA]</scope>
    <source>
        <strain evidence="8">cv. E1</strain>
        <tissue evidence="7">Leaf</tissue>
    </source>
</reference>
<evidence type="ECO:0000313" key="7">
    <source>
        <dbReference type="EMBL" id="KAH1106381.1"/>
    </source>
</evidence>
<organism evidence="7 8">
    <name type="scientific">Gossypium stocksii</name>
    <dbReference type="NCBI Taxonomy" id="47602"/>
    <lineage>
        <taxon>Eukaryota</taxon>
        <taxon>Viridiplantae</taxon>
        <taxon>Streptophyta</taxon>
        <taxon>Embryophyta</taxon>
        <taxon>Tracheophyta</taxon>
        <taxon>Spermatophyta</taxon>
        <taxon>Magnoliopsida</taxon>
        <taxon>eudicotyledons</taxon>
        <taxon>Gunneridae</taxon>
        <taxon>Pentapetalae</taxon>
        <taxon>rosids</taxon>
        <taxon>malvids</taxon>
        <taxon>Malvales</taxon>
        <taxon>Malvaceae</taxon>
        <taxon>Malvoideae</taxon>
        <taxon>Gossypium</taxon>
    </lineage>
</organism>
<comment type="caution">
    <text evidence="7">The sequence shown here is derived from an EMBL/GenBank/DDBJ whole genome shotgun (WGS) entry which is preliminary data.</text>
</comment>
<dbReference type="GO" id="GO:0022857">
    <property type="term" value="F:transmembrane transporter activity"/>
    <property type="evidence" value="ECO:0007669"/>
    <property type="project" value="InterPro"/>
</dbReference>
<comment type="subcellular location">
    <subcellularLocation>
        <location evidence="1">Membrane</location>
        <topology evidence="1">Multi-pass membrane protein</topology>
    </subcellularLocation>
</comment>
<evidence type="ECO:0000256" key="1">
    <source>
        <dbReference type="ARBA" id="ARBA00004141"/>
    </source>
</evidence>
<feature type="transmembrane region" description="Helical" evidence="6">
    <location>
        <begin position="75"/>
        <end position="98"/>
    </location>
</feature>
<sequence>MHLGNASSATTVTNFLGTSFMLCLLGGFIADTFLGRFGLGVTILTISTVITSLMPPKCSRDSVTTCTPTSNIQLVVLYLALYLISLGIGGLKSSILGFGSD</sequence>
<keyword evidence="8" id="KW-1185">Reference proteome</keyword>
<dbReference type="OrthoDB" id="8904098at2759"/>